<dbReference type="InterPro" id="IPR052016">
    <property type="entry name" value="Bact_Sigma-Reg"/>
</dbReference>
<dbReference type="Proteomes" id="UP001589870">
    <property type="component" value="Unassembled WGS sequence"/>
</dbReference>
<proteinExistence type="predicted"/>
<name>A0ABV6UDT7_9ACTN</name>
<dbReference type="PANTHER" id="PTHR43156:SF2">
    <property type="entry name" value="STAGE II SPORULATION PROTEIN E"/>
    <property type="match status" value="1"/>
</dbReference>
<evidence type="ECO:0000313" key="3">
    <source>
        <dbReference type="EMBL" id="MFC0866369.1"/>
    </source>
</evidence>
<protein>
    <submittedName>
        <fullName evidence="3">PP2C family protein-serine/threonine phosphatase</fullName>
        <ecNumber evidence="3">3.1.3.16</ecNumber>
    </submittedName>
</protein>
<dbReference type="SUPFAM" id="SSF55781">
    <property type="entry name" value="GAF domain-like"/>
    <property type="match status" value="1"/>
</dbReference>
<accession>A0ABV6UDT7</accession>
<gene>
    <name evidence="3" type="ORF">ACFHYQ_29155</name>
</gene>
<keyword evidence="4" id="KW-1185">Reference proteome</keyword>
<dbReference type="EMBL" id="JBHMQT010000073">
    <property type="protein sequence ID" value="MFC0866369.1"/>
    <property type="molecule type" value="Genomic_DNA"/>
</dbReference>
<dbReference type="InterPro" id="IPR001932">
    <property type="entry name" value="PPM-type_phosphatase-like_dom"/>
</dbReference>
<sequence>MASAGELTQVGGEDVPGCGCADERILGRLVRLHHLTPLRDLAQVVAEHVRPIGFTEVMIYVTDLQGRYLMPLPGQRDASGEPLKRIPIDTTLAGRAYRNLVIVQVRPATDSDADRAELAESVASGDARRLWVPLLDSTERVGVLGVTVPRVDETAQRRVVELGSLVALMVMSKRDPSDAYKRLVRTDDMHLSAEVLWTLMPVRTFATDTFTVSAELEPAYLVGGDAFDYGLDYDVLHMAIFDAMGHDTSAGLTATIALGSYRNNRRRDIGLLAVSDAIDEAISDQFAGSRFATGILADLSLRTGWLTWVNRGHLPPLVLRHGRVAAVLDSPPDLPMGFALSSASRLPRYQLEPGDRLLFYTDGITEARTPEGERFGLGRFTDFIIKREADGISAPETVRRLIHAILRHQRGSLQDDATVMLVEWRSGRRFDLTV</sequence>
<evidence type="ECO:0000259" key="2">
    <source>
        <dbReference type="SMART" id="SM00331"/>
    </source>
</evidence>
<dbReference type="InterPro" id="IPR003018">
    <property type="entry name" value="GAF"/>
</dbReference>
<dbReference type="EC" id="3.1.3.16" evidence="3"/>
<dbReference type="RefSeq" id="WP_394304355.1">
    <property type="nucleotide sequence ID" value="NZ_JBHMQT010000073.1"/>
</dbReference>
<dbReference type="Gene3D" id="3.60.40.10">
    <property type="entry name" value="PPM-type phosphatase domain"/>
    <property type="match status" value="1"/>
</dbReference>
<comment type="caution">
    <text evidence="3">The sequence shown here is derived from an EMBL/GenBank/DDBJ whole genome shotgun (WGS) entry which is preliminary data.</text>
</comment>
<keyword evidence="1 3" id="KW-0378">Hydrolase</keyword>
<feature type="domain" description="PPM-type phosphatase" evidence="2">
    <location>
        <begin position="207"/>
        <end position="424"/>
    </location>
</feature>
<evidence type="ECO:0000256" key="1">
    <source>
        <dbReference type="ARBA" id="ARBA00022801"/>
    </source>
</evidence>
<dbReference type="SMART" id="SM00331">
    <property type="entry name" value="PP2C_SIG"/>
    <property type="match status" value="1"/>
</dbReference>
<evidence type="ECO:0000313" key="4">
    <source>
        <dbReference type="Proteomes" id="UP001589870"/>
    </source>
</evidence>
<reference evidence="3 4" key="1">
    <citation type="submission" date="2024-09" db="EMBL/GenBank/DDBJ databases">
        <authorList>
            <person name="Sun Q."/>
            <person name="Mori K."/>
        </authorList>
    </citation>
    <scope>NUCLEOTIDE SEQUENCE [LARGE SCALE GENOMIC DNA]</scope>
    <source>
        <strain evidence="3 4">TBRC 1851</strain>
    </source>
</reference>
<dbReference type="GO" id="GO:0004722">
    <property type="term" value="F:protein serine/threonine phosphatase activity"/>
    <property type="evidence" value="ECO:0007669"/>
    <property type="project" value="UniProtKB-EC"/>
</dbReference>
<dbReference type="SUPFAM" id="SSF81606">
    <property type="entry name" value="PP2C-like"/>
    <property type="match status" value="1"/>
</dbReference>
<organism evidence="3 4">
    <name type="scientific">Sphaerimonospora cavernae</name>
    <dbReference type="NCBI Taxonomy" id="1740611"/>
    <lineage>
        <taxon>Bacteria</taxon>
        <taxon>Bacillati</taxon>
        <taxon>Actinomycetota</taxon>
        <taxon>Actinomycetes</taxon>
        <taxon>Streptosporangiales</taxon>
        <taxon>Streptosporangiaceae</taxon>
        <taxon>Sphaerimonospora</taxon>
    </lineage>
</organism>
<dbReference type="InterPro" id="IPR036457">
    <property type="entry name" value="PPM-type-like_dom_sf"/>
</dbReference>
<dbReference type="Pfam" id="PF13185">
    <property type="entry name" value="GAF_2"/>
    <property type="match status" value="1"/>
</dbReference>
<dbReference type="Pfam" id="PF07228">
    <property type="entry name" value="SpoIIE"/>
    <property type="match status" value="1"/>
</dbReference>
<dbReference type="PANTHER" id="PTHR43156">
    <property type="entry name" value="STAGE II SPORULATION PROTEIN E-RELATED"/>
    <property type="match status" value="1"/>
</dbReference>